<protein>
    <submittedName>
        <fullName evidence="2">Uncharacterized protein</fullName>
    </submittedName>
</protein>
<feature type="compositionally biased region" description="Polar residues" evidence="1">
    <location>
        <begin position="521"/>
        <end position="532"/>
    </location>
</feature>
<sequence>MNQDWPYLRPYLTCQGCGGYVHALNSIPCIAGDYHQQCHPSICLCSIVAIPSSFALPAPVSTRMDSNGSSSKRQKLSSSDPLMMGVTSFNSGQISDQISGQVSGQVSGGQTHVQYRDTNEVHKSNCPPIQGHSAPPMPHYQQYTTDGAEVIDNSWKNEEDNNTVAAELVKFESLNAAKKFATDKGWHIGSSVYNKKKGDAKILITGASKRDKYSSLVSITLEVKGSLHWKGRILRDKEIVGIFWVRTAFCVHSHVAALRNVLLAKLKIDAIVLRGMDDLFEMFGRNREQSRRCPCPETDFYNESHLKKCQEIRNNSRLLRCNCEKLDTITHFMVDIEDSITGCNLYKSLFWLVIENMEFLVLTREKVKFCKFQDYCNFYFTSNNECHELSDEVLDEAVPKLGKVVLSKNSVTFKLKANADHLLPDEFSDDSDIEVGSEDKHHEENANSEAGTTHITYGVSTEDENQYAERISSDSDSEANDVHMDISGEVLKREESSGSPFKGSTMAFDGRGHSGEEMKSIGNNSTRENFGTSYVMSNPPLIKAEVEDQSSIEGNGLNNQLTGSIAFEEAQSNFWKSQIATLVTLPKDNDVVTDLSRKITSKSIILTDESTGLECINDVTGDNVLVRSAVEKDFVHYTIEGKNQVEMSWERTENGTVVDELFMFESFPEAKKFSERNGWEFWHHIYSRRTPPLMTGGSNSQSSLLFIRLRRRNGSMYQTAQLLRDRDDVDKFWIRIMSRPGPQVVIAQNFVSDKLNIKAKIFPGKDTLFEAFGGTQGHLCVCGRTDFLNSEHHLKCDTLSSSPNGNGARTIDEIKLLRCKCQKLVTMEELTSHVECDVYKSLFWLVIEQNEFLVLSESKVLLSTFEDHCTVYATRDCQVHKLVKGSPVSYEPVPKMARIVLKHNWTVLRNFEKTQI</sequence>
<accession>A0A1Y2BVV7</accession>
<reference evidence="2 3" key="1">
    <citation type="submission" date="2016-07" db="EMBL/GenBank/DDBJ databases">
        <title>Pervasive Adenine N6-methylation of Active Genes in Fungi.</title>
        <authorList>
            <consortium name="DOE Joint Genome Institute"/>
            <person name="Mondo S.J."/>
            <person name="Dannebaum R.O."/>
            <person name="Kuo R.C."/>
            <person name="Labutti K."/>
            <person name="Haridas S."/>
            <person name="Kuo A."/>
            <person name="Salamov A."/>
            <person name="Ahrendt S.R."/>
            <person name="Lipzen A."/>
            <person name="Sullivan W."/>
            <person name="Andreopoulos W.B."/>
            <person name="Clum A."/>
            <person name="Lindquist E."/>
            <person name="Daum C."/>
            <person name="Ramamoorthy G.K."/>
            <person name="Gryganskyi A."/>
            <person name="Culley D."/>
            <person name="Magnuson J.K."/>
            <person name="James T.Y."/>
            <person name="O'Malley M.A."/>
            <person name="Stajich J.E."/>
            <person name="Spatafora J.W."/>
            <person name="Visel A."/>
            <person name="Grigoriev I.V."/>
        </authorList>
    </citation>
    <scope>NUCLEOTIDE SEQUENCE [LARGE SCALE GENOMIC DNA]</scope>
    <source>
        <strain evidence="2 3">JEL800</strain>
    </source>
</reference>
<feature type="region of interest" description="Disordered" evidence="1">
    <location>
        <begin position="427"/>
        <end position="460"/>
    </location>
</feature>
<evidence type="ECO:0000313" key="3">
    <source>
        <dbReference type="Proteomes" id="UP000193642"/>
    </source>
</evidence>
<feature type="compositionally biased region" description="Acidic residues" evidence="1">
    <location>
        <begin position="427"/>
        <end position="436"/>
    </location>
</feature>
<dbReference type="AlphaFoldDB" id="A0A1Y2BVV7"/>
<gene>
    <name evidence="2" type="ORF">BCR33DRAFT_423708</name>
</gene>
<keyword evidence="3" id="KW-1185">Reference proteome</keyword>
<name>A0A1Y2BVV7_9FUNG</name>
<feature type="compositionally biased region" description="Polar residues" evidence="1">
    <location>
        <begin position="447"/>
        <end position="459"/>
    </location>
</feature>
<evidence type="ECO:0000313" key="2">
    <source>
        <dbReference type="EMBL" id="ORY38899.1"/>
    </source>
</evidence>
<feature type="region of interest" description="Disordered" evidence="1">
    <location>
        <begin position="491"/>
        <end position="532"/>
    </location>
</feature>
<evidence type="ECO:0000256" key="1">
    <source>
        <dbReference type="SAM" id="MobiDB-lite"/>
    </source>
</evidence>
<dbReference type="EMBL" id="MCGO01000042">
    <property type="protein sequence ID" value="ORY38899.1"/>
    <property type="molecule type" value="Genomic_DNA"/>
</dbReference>
<feature type="compositionally biased region" description="Low complexity" evidence="1">
    <location>
        <begin position="66"/>
        <end position="79"/>
    </location>
</feature>
<proteinExistence type="predicted"/>
<organism evidence="2 3">
    <name type="scientific">Rhizoclosmatium globosum</name>
    <dbReference type="NCBI Taxonomy" id="329046"/>
    <lineage>
        <taxon>Eukaryota</taxon>
        <taxon>Fungi</taxon>
        <taxon>Fungi incertae sedis</taxon>
        <taxon>Chytridiomycota</taxon>
        <taxon>Chytridiomycota incertae sedis</taxon>
        <taxon>Chytridiomycetes</taxon>
        <taxon>Chytridiales</taxon>
        <taxon>Chytriomycetaceae</taxon>
        <taxon>Rhizoclosmatium</taxon>
    </lineage>
</organism>
<comment type="caution">
    <text evidence="2">The sequence shown here is derived from an EMBL/GenBank/DDBJ whole genome shotgun (WGS) entry which is preliminary data.</text>
</comment>
<dbReference type="Proteomes" id="UP000193642">
    <property type="component" value="Unassembled WGS sequence"/>
</dbReference>
<feature type="region of interest" description="Disordered" evidence="1">
    <location>
        <begin position="60"/>
        <end position="82"/>
    </location>
</feature>
<feature type="compositionally biased region" description="Basic and acidic residues" evidence="1">
    <location>
        <begin position="510"/>
        <end position="519"/>
    </location>
</feature>